<dbReference type="PANTHER" id="PTHR43806:SF66">
    <property type="entry name" value="SERIN ENDOPEPTIDASE"/>
    <property type="match status" value="1"/>
</dbReference>
<dbReference type="Pfam" id="PF00082">
    <property type="entry name" value="Peptidase_S8"/>
    <property type="match status" value="1"/>
</dbReference>
<evidence type="ECO:0000313" key="14">
    <source>
        <dbReference type="Proteomes" id="UP000236546"/>
    </source>
</evidence>
<dbReference type="PROSITE" id="PS00136">
    <property type="entry name" value="SUBTILASE_ASP"/>
    <property type="match status" value="1"/>
</dbReference>
<feature type="compositionally biased region" description="Basic and acidic residues" evidence="9">
    <location>
        <begin position="131"/>
        <end position="146"/>
    </location>
</feature>
<keyword evidence="4 7" id="KW-0378">Hydrolase</keyword>
<comment type="similarity">
    <text evidence="1 7 8">Belongs to the peptidase S8 family.</text>
</comment>
<dbReference type="InterPro" id="IPR000209">
    <property type="entry name" value="Peptidase_S8/S53_dom"/>
</dbReference>
<feature type="compositionally biased region" description="Polar residues" evidence="9">
    <location>
        <begin position="121"/>
        <end position="130"/>
    </location>
</feature>
<keyword evidence="5 7" id="KW-0720">Serine protease</keyword>
<proteinExistence type="inferred from homology"/>
<keyword evidence="2 7" id="KW-0645">Protease</keyword>
<dbReference type="InterPro" id="IPR036852">
    <property type="entry name" value="Peptidase_S8/S53_dom_sf"/>
</dbReference>
<dbReference type="OrthoDB" id="10256524at2759"/>
<dbReference type="PROSITE" id="PS51892">
    <property type="entry name" value="SUBTILASE"/>
    <property type="match status" value="1"/>
</dbReference>
<dbReference type="GO" id="GO:0006508">
    <property type="term" value="P:proteolysis"/>
    <property type="evidence" value="ECO:0007669"/>
    <property type="project" value="UniProtKB-KW"/>
</dbReference>
<dbReference type="SUPFAM" id="SSF52743">
    <property type="entry name" value="Subtilisin-like"/>
    <property type="match status" value="1"/>
</dbReference>
<feature type="region of interest" description="Disordered" evidence="9">
    <location>
        <begin position="119"/>
        <end position="146"/>
    </location>
</feature>
<feature type="domain" description="Peptidase S8/S53" evidence="11">
    <location>
        <begin position="168"/>
        <end position="602"/>
    </location>
</feature>
<dbReference type="CDD" id="cd07489">
    <property type="entry name" value="Peptidases_S8_5"/>
    <property type="match status" value="1"/>
</dbReference>
<evidence type="ECO:0000256" key="10">
    <source>
        <dbReference type="SAM" id="SignalP"/>
    </source>
</evidence>
<evidence type="ECO:0000256" key="4">
    <source>
        <dbReference type="ARBA" id="ARBA00022801"/>
    </source>
</evidence>
<feature type="signal peptide" evidence="10">
    <location>
        <begin position="1"/>
        <end position="18"/>
    </location>
</feature>
<dbReference type="PRINTS" id="PR00723">
    <property type="entry name" value="SUBTILISIN"/>
</dbReference>
<dbReference type="InterPro" id="IPR023827">
    <property type="entry name" value="Peptidase_S8_Asp-AS"/>
</dbReference>
<evidence type="ECO:0000256" key="9">
    <source>
        <dbReference type="SAM" id="MobiDB-lite"/>
    </source>
</evidence>
<evidence type="ECO:0000256" key="2">
    <source>
        <dbReference type="ARBA" id="ARBA00022670"/>
    </source>
</evidence>
<evidence type="ECO:0000256" key="3">
    <source>
        <dbReference type="ARBA" id="ARBA00022729"/>
    </source>
</evidence>
<feature type="active site" description="Charge relay system" evidence="6 7">
    <location>
        <position position="177"/>
    </location>
</feature>
<evidence type="ECO:0000313" key="13">
    <source>
        <dbReference type="EMBL" id="PNP45520.1"/>
    </source>
</evidence>
<keyword evidence="3 10" id="KW-0732">Signal</keyword>
<dbReference type="InterPro" id="IPR010435">
    <property type="entry name" value="C5a/SBT2-like_Fn3"/>
</dbReference>
<dbReference type="EMBL" id="MTYH01000024">
    <property type="protein sequence ID" value="PNP45520.1"/>
    <property type="molecule type" value="Genomic_DNA"/>
</dbReference>
<evidence type="ECO:0000259" key="12">
    <source>
        <dbReference type="Pfam" id="PF06280"/>
    </source>
</evidence>
<dbReference type="InterPro" id="IPR015500">
    <property type="entry name" value="Peptidase_S8_subtilisin-rel"/>
</dbReference>
<name>A0A2K0TJ15_9HYPO</name>
<evidence type="ECO:0000259" key="11">
    <source>
        <dbReference type="Pfam" id="PF00082"/>
    </source>
</evidence>
<evidence type="ECO:0008006" key="15">
    <source>
        <dbReference type="Google" id="ProtNLM"/>
    </source>
</evidence>
<evidence type="ECO:0000256" key="6">
    <source>
        <dbReference type="PIRSR" id="PIRSR615500-1"/>
    </source>
</evidence>
<dbReference type="PANTHER" id="PTHR43806">
    <property type="entry name" value="PEPTIDASE S8"/>
    <property type="match status" value="1"/>
</dbReference>
<reference evidence="13 14" key="1">
    <citation type="submission" date="2017-02" db="EMBL/GenBank/DDBJ databases">
        <title>Genomes of Trichoderma spp. with biocontrol activity.</title>
        <authorList>
            <person name="Gardiner D."/>
            <person name="Kazan K."/>
            <person name="Vos C."/>
            <person name="Harvey P."/>
        </authorList>
    </citation>
    <scope>NUCLEOTIDE SEQUENCE [LARGE SCALE GENOMIC DNA]</scope>
    <source>
        <strain evidence="13 14">A5MH</strain>
    </source>
</reference>
<dbReference type="InterPro" id="IPR050131">
    <property type="entry name" value="Peptidase_S8_subtilisin-like"/>
</dbReference>
<accession>A0A2K0TJ15</accession>
<protein>
    <recommendedName>
        <fullName evidence="15">Peptidase</fullName>
    </recommendedName>
</protein>
<dbReference type="Proteomes" id="UP000236546">
    <property type="component" value="Unassembled WGS sequence"/>
</dbReference>
<evidence type="ECO:0000256" key="1">
    <source>
        <dbReference type="ARBA" id="ARBA00011073"/>
    </source>
</evidence>
<feature type="active site" description="Charge relay system" evidence="6 7">
    <location>
        <position position="229"/>
    </location>
</feature>
<dbReference type="Pfam" id="PF06280">
    <property type="entry name" value="fn3_5"/>
    <property type="match status" value="1"/>
</dbReference>
<dbReference type="InterPro" id="IPR023828">
    <property type="entry name" value="Peptidase_S8_Ser-AS"/>
</dbReference>
<feature type="chain" id="PRO_5014330099" description="Peptidase" evidence="10">
    <location>
        <begin position="19"/>
        <end position="950"/>
    </location>
</feature>
<dbReference type="GO" id="GO:0004252">
    <property type="term" value="F:serine-type endopeptidase activity"/>
    <property type="evidence" value="ECO:0007669"/>
    <property type="project" value="UniProtKB-UniRule"/>
</dbReference>
<organism evidence="13 14">
    <name type="scientific">Trichoderma gamsii</name>
    <dbReference type="NCBI Taxonomy" id="398673"/>
    <lineage>
        <taxon>Eukaryota</taxon>
        <taxon>Fungi</taxon>
        <taxon>Dikarya</taxon>
        <taxon>Ascomycota</taxon>
        <taxon>Pezizomycotina</taxon>
        <taxon>Sordariomycetes</taxon>
        <taxon>Hypocreomycetidae</taxon>
        <taxon>Hypocreales</taxon>
        <taxon>Hypocreaceae</taxon>
        <taxon>Trichoderma</taxon>
    </lineage>
</organism>
<evidence type="ECO:0000256" key="8">
    <source>
        <dbReference type="RuleBase" id="RU003355"/>
    </source>
</evidence>
<sequence>MKFSSTLGLLALVSGTSASSNTIAAQSQLAPSQNVTVVPNTFLIELQSDFHPGLQPREKFAKTTPGSKARYHVRQQYNSTEHFFGVSVAFDQDVDLATLKKTAGVKNAWSVTVVPRPVPYQQLTGSPNSKDTSKDKRDTLPNYRGSERVNEPLAMAGIDKLHAQGIKGKGVQIAIIDTGVDYNHPSLGGGFGPGHKIALGYDFVGDDFTGFNSPVPDPDPLATCVGGEHGTHTAGIVGMEDPENEGFGLVGVAPEATIAAYRVFGCNNGGTTNDVIIAAMLRAVQDGADVVSMSFGGGNGWELDDPFNDVVTQLVNSGVAVVAAIGNVGIEGLYWPQSPGLSHDALSVASVENGVFPVAYTAHDDQQNALDYISVFPATNLGRQQIYTLGTGLGVPPDPTISSGCDTSVWAALQSATNRGTINWNNTILLVSVTESCVSLFNNWGEAAAIGVQTMMVYVADDEQLNASPLDGVQILYLNHENSQKLIDIFDNLPADQTSYYLTFDGDKVKDVSNKLGATVDAFSSYGPTVEMTLVPKVSSPGGNILSTWPLEGGGYALLSGTSMATPFIAGSAALLKSQQPHLGVSELYARLMASAKPLKEFGLPLVASTARQGGGLVDAYAAVHADTVISPSEIDLRDSASPAPQKITITNQSKGKKTYQIGHVPAAFTRVYYNYLAGGPDIPRNGSIYPLEIDASAKFSQSSLILEAGQSATFEAQITPQEDKWPYSMPVYAGFVEVFSGNETYSIPYIGVPTSRAEVGPIMVNATPPGSLSSPAVYKFQITNPGGQATKPNIDTYNLTGSQDDALPLIYISTGLPSRLVRLELVSANTSFVPSIYGFDPNVTLDYRLPAIATQSGYLGEPSYGIISASTIDPVSANSPIQQGLTFNLFVSGLIESPTLTSDNNTSIKLVSGDYRPLFRALRWNGDESNPADYQSWLGPVLRLNVTSS</sequence>
<comment type="caution">
    <text evidence="13">The sequence shown here is derived from an EMBL/GenBank/DDBJ whole genome shotgun (WGS) entry which is preliminary data.</text>
</comment>
<dbReference type="PROSITE" id="PS00138">
    <property type="entry name" value="SUBTILASE_SER"/>
    <property type="match status" value="1"/>
</dbReference>
<dbReference type="GO" id="GO:0016020">
    <property type="term" value="C:membrane"/>
    <property type="evidence" value="ECO:0007669"/>
    <property type="project" value="InterPro"/>
</dbReference>
<dbReference type="Gene3D" id="3.40.50.200">
    <property type="entry name" value="Peptidase S8/S53 domain"/>
    <property type="match status" value="2"/>
</dbReference>
<feature type="active site" description="Charge relay system" evidence="6 7">
    <location>
        <position position="563"/>
    </location>
</feature>
<feature type="domain" description="C5a peptidase/Subtilisin-like protease SBT2-like Fn3-like" evidence="12">
    <location>
        <begin position="636"/>
        <end position="750"/>
    </location>
</feature>
<dbReference type="InterPro" id="IPR034187">
    <property type="entry name" value="Peptidases_S8_5"/>
</dbReference>
<dbReference type="AlphaFoldDB" id="A0A2K0TJ15"/>
<gene>
    <name evidence="13" type="ORF">TGAMA5MH_02743</name>
</gene>
<evidence type="ECO:0000256" key="5">
    <source>
        <dbReference type="ARBA" id="ARBA00022825"/>
    </source>
</evidence>
<evidence type="ECO:0000256" key="7">
    <source>
        <dbReference type="PROSITE-ProRule" id="PRU01240"/>
    </source>
</evidence>